<organism evidence="2 3">
    <name type="scientific">Streptomyces mashuensis</name>
    <dbReference type="NCBI Taxonomy" id="33904"/>
    <lineage>
        <taxon>Bacteria</taxon>
        <taxon>Bacillati</taxon>
        <taxon>Actinomycetota</taxon>
        <taxon>Actinomycetes</taxon>
        <taxon>Kitasatosporales</taxon>
        <taxon>Streptomycetaceae</taxon>
        <taxon>Streptomyces</taxon>
    </lineage>
</organism>
<gene>
    <name evidence="2" type="ORF">GCM10010218_37290</name>
</gene>
<sequence length="82" mass="8868">MGKDTAELENELVDWVRKWNEQEADAVVTPETDLSGTGLLDSMALVGLVSYLEERADVSFDFATFDPHGGVTIRGLIGHCAG</sequence>
<dbReference type="Pfam" id="PF00550">
    <property type="entry name" value="PP-binding"/>
    <property type="match status" value="1"/>
</dbReference>
<dbReference type="Proteomes" id="UP000638313">
    <property type="component" value="Unassembled WGS sequence"/>
</dbReference>
<dbReference type="SUPFAM" id="SSF47336">
    <property type="entry name" value="ACP-like"/>
    <property type="match status" value="1"/>
</dbReference>
<evidence type="ECO:0000313" key="3">
    <source>
        <dbReference type="Proteomes" id="UP000638313"/>
    </source>
</evidence>
<dbReference type="InterPro" id="IPR036736">
    <property type="entry name" value="ACP-like_sf"/>
</dbReference>
<dbReference type="Gene3D" id="1.10.1200.10">
    <property type="entry name" value="ACP-like"/>
    <property type="match status" value="1"/>
</dbReference>
<name>A0A919B4T2_9ACTN</name>
<dbReference type="InterPro" id="IPR009081">
    <property type="entry name" value="PP-bd_ACP"/>
</dbReference>
<comment type="caution">
    <text evidence="2">The sequence shown here is derived from an EMBL/GenBank/DDBJ whole genome shotgun (WGS) entry which is preliminary data.</text>
</comment>
<dbReference type="RefSeq" id="WP_190130764.1">
    <property type="nucleotide sequence ID" value="NZ_BNBD01000007.1"/>
</dbReference>
<proteinExistence type="predicted"/>
<evidence type="ECO:0000313" key="2">
    <source>
        <dbReference type="EMBL" id="GHF52375.1"/>
    </source>
</evidence>
<reference evidence="2" key="1">
    <citation type="journal article" date="2014" name="Int. J. Syst. Evol. Microbiol.">
        <title>Complete genome sequence of Corynebacterium casei LMG S-19264T (=DSM 44701T), isolated from a smear-ripened cheese.</title>
        <authorList>
            <consortium name="US DOE Joint Genome Institute (JGI-PGF)"/>
            <person name="Walter F."/>
            <person name="Albersmeier A."/>
            <person name="Kalinowski J."/>
            <person name="Ruckert C."/>
        </authorList>
    </citation>
    <scope>NUCLEOTIDE SEQUENCE</scope>
    <source>
        <strain evidence="2">JCM 4059</strain>
    </source>
</reference>
<accession>A0A919B4T2</accession>
<reference evidence="2" key="2">
    <citation type="submission" date="2020-09" db="EMBL/GenBank/DDBJ databases">
        <authorList>
            <person name="Sun Q."/>
            <person name="Ohkuma M."/>
        </authorList>
    </citation>
    <scope>NUCLEOTIDE SEQUENCE</scope>
    <source>
        <strain evidence="2">JCM 4059</strain>
    </source>
</reference>
<protein>
    <recommendedName>
        <fullName evidence="1">Carrier domain-containing protein</fullName>
    </recommendedName>
</protein>
<dbReference type="PROSITE" id="PS50075">
    <property type="entry name" value="CARRIER"/>
    <property type="match status" value="1"/>
</dbReference>
<dbReference type="EMBL" id="BNBD01000007">
    <property type="protein sequence ID" value="GHF52375.1"/>
    <property type="molecule type" value="Genomic_DNA"/>
</dbReference>
<evidence type="ECO:0000259" key="1">
    <source>
        <dbReference type="PROSITE" id="PS50075"/>
    </source>
</evidence>
<feature type="domain" description="Carrier" evidence="1">
    <location>
        <begin position="6"/>
        <end position="82"/>
    </location>
</feature>
<keyword evidence="3" id="KW-1185">Reference proteome</keyword>
<dbReference type="AlphaFoldDB" id="A0A919B4T2"/>